<protein>
    <recommendedName>
        <fullName evidence="4">DRBM domain-containing protein</fullName>
    </recommendedName>
</protein>
<feature type="region of interest" description="Disordered" evidence="1">
    <location>
        <begin position="235"/>
        <end position="395"/>
    </location>
</feature>
<comment type="caution">
    <text evidence="2">The sequence shown here is derived from an EMBL/GenBank/DDBJ whole genome shotgun (WGS) entry which is preliminary data.</text>
</comment>
<proteinExistence type="predicted"/>
<evidence type="ECO:0000256" key="1">
    <source>
        <dbReference type="SAM" id="MobiDB-lite"/>
    </source>
</evidence>
<dbReference type="AlphaFoldDB" id="A0A545UYQ9"/>
<gene>
    <name evidence="2" type="ORF">IF1G_06622</name>
</gene>
<dbReference type="STRING" id="43265.A0A545UYQ9"/>
<accession>A0A545UYQ9</accession>
<feature type="region of interest" description="Disordered" evidence="1">
    <location>
        <begin position="113"/>
        <end position="141"/>
    </location>
</feature>
<dbReference type="Proteomes" id="UP000315783">
    <property type="component" value="Unassembled WGS sequence"/>
</dbReference>
<feature type="compositionally biased region" description="Low complexity" evidence="1">
    <location>
        <begin position="348"/>
        <end position="375"/>
    </location>
</feature>
<feature type="compositionally biased region" description="Acidic residues" evidence="1">
    <location>
        <begin position="122"/>
        <end position="137"/>
    </location>
</feature>
<feature type="compositionally biased region" description="Low complexity" evidence="1">
    <location>
        <begin position="254"/>
        <end position="284"/>
    </location>
</feature>
<dbReference type="CDD" id="cd00048">
    <property type="entry name" value="DSRM_SF"/>
    <property type="match status" value="1"/>
</dbReference>
<feature type="compositionally biased region" description="Pro residues" evidence="1">
    <location>
        <begin position="285"/>
        <end position="298"/>
    </location>
</feature>
<dbReference type="EMBL" id="SPUK01000009">
    <property type="protein sequence ID" value="TQV94611.1"/>
    <property type="molecule type" value="Genomic_DNA"/>
</dbReference>
<dbReference type="OrthoDB" id="5222339at2759"/>
<feature type="compositionally biased region" description="Basic and acidic residues" evidence="1">
    <location>
        <begin position="238"/>
        <end position="248"/>
    </location>
</feature>
<sequence>MAPITKPSGLSPLIPVPWAGVRAWLDEAEATQAATGGATMHLTHAQLLALSQLASFCAAEPALPKEDHVSKLMRMSSLSSSSSSSPSSVLAAAATGTGVAVIQDDYPGAAAVDTAAATPVAAEEEEEEEKEEADGADAADPMEGVVRFANGPELTQARHLEPPIFTMSDPVDVPFRGAFQLRWHCVCVLPWCGKSFPAREEGRAPALFSNKKDAKQYAAMLALAYLNNATRELTMSHTPRETPRKVETPKPSTQQALPKLQQQQAPPSQAPPSQDVPSQPDQPEQQPPSSPSKPPALPVPAREAASPPNRLKRPLGSSTTSEPDESSPPKQRHRSRSSSPLQPPATPPAAAVEPSPAPPSASASACASTPARTPTLAPEPAPFVSPKGRGADAAAEQKQLFDEIHRLCARLGVSQPTYRLTQDPDRPSFFSGHAEFSAGSRVPDGIAVVRDVLGKRQTRIQIAQQILKWMEEEEARRKQRVDAMLS</sequence>
<organism evidence="2 3">
    <name type="scientific">Cordyceps javanica</name>
    <dbReference type="NCBI Taxonomy" id="43265"/>
    <lineage>
        <taxon>Eukaryota</taxon>
        <taxon>Fungi</taxon>
        <taxon>Dikarya</taxon>
        <taxon>Ascomycota</taxon>
        <taxon>Pezizomycotina</taxon>
        <taxon>Sordariomycetes</taxon>
        <taxon>Hypocreomycetidae</taxon>
        <taxon>Hypocreales</taxon>
        <taxon>Cordycipitaceae</taxon>
        <taxon>Cordyceps</taxon>
    </lineage>
</organism>
<keyword evidence="3" id="KW-1185">Reference proteome</keyword>
<reference evidence="2 3" key="1">
    <citation type="journal article" date="2019" name="Appl. Microbiol. Biotechnol.">
        <title>Genome sequence of Isaria javanica and comparative genome analysis insights into family S53 peptidase evolution in fungal entomopathogens.</title>
        <authorList>
            <person name="Lin R."/>
            <person name="Zhang X."/>
            <person name="Xin B."/>
            <person name="Zou M."/>
            <person name="Gao Y."/>
            <person name="Qin F."/>
            <person name="Hu Q."/>
            <person name="Xie B."/>
            <person name="Cheng X."/>
        </authorList>
    </citation>
    <scope>NUCLEOTIDE SEQUENCE [LARGE SCALE GENOMIC DNA]</scope>
    <source>
        <strain evidence="2 3">IJ1G</strain>
    </source>
</reference>
<evidence type="ECO:0000313" key="2">
    <source>
        <dbReference type="EMBL" id="TQV94611.1"/>
    </source>
</evidence>
<evidence type="ECO:0008006" key="4">
    <source>
        <dbReference type="Google" id="ProtNLM"/>
    </source>
</evidence>
<name>A0A545UYQ9_9HYPO</name>
<evidence type="ECO:0000313" key="3">
    <source>
        <dbReference type="Proteomes" id="UP000315783"/>
    </source>
</evidence>
<dbReference type="SUPFAM" id="SSF54768">
    <property type="entry name" value="dsRNA-binding domain-like"/>
    <property type="match status" value="1"/>
</dbReference>